<dbReference type="Pfam" id="PF07985">
    <property type="entry name" value="SRR1"/>
    <property type="match status" value="1"/>
</dbReference>
<dbReference type="EMBL" id="CAJPDS010000024">
    <property type="protein sequence ID" value="CAF9919625.1"/>
    <property type="molecule type" value="Genomic_DNA"/>
</dbReference>
<dbReference type="OrthoDB" id="5318346at2759"/>
<dbReference type="PANTHER" id="PTHR42080">
    <property type="entry name" value="SRR1 DOMAIN-CONTAINING PROTEIN"/>
    <property type="match status" value="1"/>
</dbReference>
<name>A0A8H3ILD5_9LECA</name>
<proteinExistence type="predicted"/>
<protein>
    <recommendedName>
        <fullName evidence="2">SRR1-like domain-containing protein</fullName>
    </recommendedName>
</protein>
<dbReference type="InterPro" id="IPR012942">
    <property type="entry name" value="SRR1-like"/>
</dbReference>
<dbReference type="Proteomes" id="UP000664521">
    <property type="component" value="Unassembled WGS sequence"/>
</dbReference>
<evidence type="ECO:0000256" key="1">
    <source>
        <dbReference type="SAM" id="MobiDB-lite"/>
    </source>
</evidence>
<comment type="caution">
    <text evidence="3">The sequence shown here is derived from an EMBL/GenBank/DDBJ whole genome shotgun (WGS) entry which is preliminary data.</text>
</comment>
<evidence type="ECO:0000259" key="2">
    <source>
        <dbReference type="Pfam" id="PF07985"/>
    </source>
</evidence>
<evidence type="ECO:0000313" key="3">
    <source>
        <dbReference type="EMBL" id="CAF9919625.1"/>
    </source>
</evidence>
<accession>A0A8H3ILD5</accession>
<feature type="compositionally biased region" description="Basic residues" evidence="1">
    <location>
        <begin position="29"/>
        <end position="38"/>
    </location>
</feature>
<sequence length="263" mass="29700">MPHTSRKKQPGQSKRLQITDDHGWTHISKATHRSKIQPRHSSSDEKLSPTTVPRGLTIRDVNTSFNRSLRIWMNSSCLKKLQDVIKDTILTSNIKITSCVCLGLGSLTGGKFPETSFFELAALVTILEFLGEKHEISTVYMQDPVFNLLDEEFLGSLGFIVVPSPGGFTKIDETTFLFAPHLEWPVYNTALQNTSPGLCIGNDIQEYIDNPLKTASVETKTVFQAFVERYQAIAMPDFDRSSWCESTKIYWRRPRDDDDADPP</sequence>
<feature type="region of interest" description="Disordered" evidence="1">
    <location>
        <begin position="1"/>
        <end position="53"/>
    </location>
</feature>
<reference evidence="3" key="1">
    <citation type="submission" date="2021-03" db="EMBL/GenBank/DDBJ databases">
        <authorList>
            <person name="Tagirdzhanova G."/>
        </authorList>
    </citation>
    <scope>NUCLEOTIDE SEQUENCE</scope>
</reference>
<dbReference type="AlphaFoldDB" id="A0A8H3ILD5"/>
<evidence type="ECO:0000313" key="4">
    <source>
        <dbReference type="Proteomes" id="UP000664521"/>
    </source>
</evidence>
<dbReference type="PANTHER" id="PTHR42080:SF1">
    <property type="entry name" value="SRR1-LIKE DOMAIN-CONTAINING PROTEIN"/>
    <property type="match status" value="1"/>
</dbReference>
<organism evidence="3 4">
    <name type="scientific">Heterodermia speciosa</name>
    <dbReference type="NCBI Taxonomy" id="116794"/>
    <lineage>
        <taxon>Eukaryota</taxon>
        <taxon>Fungi</taxon>
        <taxon>Dikarya</taxon>
        <taxon>Ascomycota</taxon>
        <taxon>Pezizomycotina</taxon>
        <taxon>Lecanoromycetes</taxon>
        <taxon>OSLEUM clade</taxon>
        <taxon>Lecanoromycetidae</taxon>
        <taxon>Caliciales</taxon>
        <taxon>Physciaceae</taxon>
        <taxon>Heterodermia</taxon>
    </lineage>
</organism>
<feature type="domain" description="SRR1-like" evidence="2">
    <location>
        <begin position="90"/>
        <end position="222"/>
    </location>
</feature>
<keyword evidence="4" id="KW-1185">Reference proteome</keyword>
<gene>
    <name evidence="3" type="ORF">HETSPECPRED_004055</name>
</gene>